<gene>
    <name evidence="1" type="ORF">AADG42_03680</name>
</gene>
<evidence type="ECO:0000313" key="2">
    <source>
        <dbReference type="Proteomes" id="UP001442841"/>
    </source>
</evidence>
<dbReference type="RefSeq" id="WP_425307875.1">
    <property type="nucleotide sequence ID" value="NZ_CP154795.1"/>
</dbReference>
<name>A0ABZ3FK92_9ACTN</name>
<protein>
    <submittedName>
        <fullName evidence="1">Crosslink repair DNA glycosylase YcaQ family protein</fullName>
    </submittedName>
</protein>
<reference evidence="1 2" key="1">
    <citation type="submission" date="2024-04" db="EMBL/GenBank/DDBJ databases">
        <title>Isolation of an actinomycete strain from pig manure.</title>
        <authorList>
            <person name="Gong T."/>
            <person name="Yu Z."/>
            <person name="An M."/>
            <person name="Wei C."/>
            <person name="Yang W."/>
            <person name="Liu L."/>
        </authorList>
    </citation>
    <scope>NUCLEOTIDE SEQUENCE [LARGE SCALE GENOMIC DNA]</scope>
    <source>
        <strain evidence="1 2">ZF39</strain>
    </source>
</reference>
<dbReference type="EMBL" id="CP154795">
    <property type="protein sequence ID" value="XAN06446.1"/>
    <property type="molecule type" value="Genomic_DNA"/>
</dbReference>
<keyword evidence="2" id="KW-1185">Reference proteome</keyword>
<sequence>MESITWPELAARALRRQFPSEVDGIAGLADRIGPLQTQTARAAFLGLTARSTFADHASITAAYEDLTLVRGSSIRGTVHTSVRAVHPILDVLTRVGIGTRWRSQLGLRDSDPVALWESLDTFAAEGWRTPDELRAHQAAWLAARDPASDGDERIGRYLPFSHGSLIRRPLKGGWEGQGAPGYRTASALLGDRSEWYADLAAAVRAGVLLHVRCHGPSSVEDIAWWAGVGRKVIARAVDELADALVGRVGPDGRGYVEPLDSPDQAPADPAEAVPGVRLLPEFDALLCAYEPSARMRFVDPEHHRIMFSSANGLCRPPLLVDGRITGYWRLDGSGRTRALTAYSFAGTRRPPIAEVRRAATAVTRALPVRLSGVEWARHRD</sequence>
<accession>A0ABZ3FK92</accession>
<evidence type="ECO:0000313" key="1">
    <source>
        <dbReference type="EMBL" id="XAN06446.1"/>
    </source>
</evidence>
<dbReference type="PANTHER" id="PTHR38479">
    <property type="entry name" value="LMO0824 PROTEIN"/>
    <property type="match status" value="1"/>
</dbReference>
<dbReference type="Pfam" id="PF06224">
    <property type="entry name" value="AlkZ-like"/>
    <property type="match status" value="1"/>
</dbReference>
<proteinExistence type="predicted"/>
<dbReference type="Proteomes" id="UP001442841">
    <property type="component" value="Chromosome"/>
</dbReference>
<organism evidence="1 2">
    <name type="scientific">Ammonicoccus fulvus</name>
    <dbReference type="NCBI Taxonomy" id="3138240"/>
    <lineage>
        <taxon>Bacteria</taxon>
        <taxon>Bacillati</taxon>
        <taxon>Actinomycetota</taxon>
        <taxon>Actinomycetes</taxon>
        <taxon>Propionibacteriales</taxon>
        <taxon>Propionibacteriaceae</taxon>
        <taxon>Ammonicoccus</taxon>
    </lineage>
</organism>
<dbReference type="PANTHER" id="PTHR38479:SF2">
    <property type="entry name" value="WINGED HELIX DNA-BINDING DOMAIN-CONTAINING PROTEIN"/>
    <property type="match status" value="1"/>
</dbReference>
<dbReference type="InterPro" id="IPR009351">
    <property type="entry name" value="AlkZ-like"/>
</dbReference>